<proteinExistence type="predicted"/>
<geneLocation type="plasmid" evidence="1">
    <name>pKAPB2</name>
</geneLocation>
<sequence>MLKFRRKDVNLMFFKDIKVKHGIYVGIAPKGEQVIFNKFNRNNQGNSLTIGVPGKGSEFNMTTKFINTND</sequence>
<organism evidence="2">
    <name type="scientific">Clostridium botulinum</name>
    <dbReference type="NCBI Taxonomy" id="1491"/>
    <lineage>
        <taxon>Bacteria</taxon>
        <taxon>Bacillati</taxon>
        <taxon>Bacillota</taxon>
        <taxon>Clostridia</taxon>
        <taxon>Eubacteriales</taxon>
        <taxon>Clostridiaceae</taxon>
        <taxon>Clostridium</taxon>
    </lineage>
</organism>
<dbReference type="EMBL" id="KJ776579">
    <property type="protein sequence ID" value="AIW54652.1"/>
    <property type="molecule type" value="Genomic_DNA"/>
</dbReference>
<geneLocation type="plasmid" evidence="2">
    <name>pKAPB3</name>
</geneLocation>
<accession>A0A0A0UTM5</accession>
<dbReference type="EMBL" id="KJ776584">
    <property type="protein sequence ID" value="AIW54956.1"/>
    <property type="molecule type" value="Genomic_DNA"/>
</dbReference>
<keyword evidence="2" id="KW-0614">Plasmid</keyword>
<geneLocation type="plasmid" evidence="3">
    <name>pKAPB8</name>
</geneLocation>
<reference evidence="2" key="1">
    <citation type="journal article" date="2014" name="Genome Biol. Evol.">
        <title>Three classes of plasmid (47-63 kb) carry the type B neurotoxin gene cluster of group II Clostridium botulinum.</title>
        <authorList>
            <person name="Carter A.T."/>
            <person name="Austin J.W."/>
            <person name="Weedmark K.A."/>
            <person name="Corbett C."/>
            <person name="Peck M.W."/>
        </authorList>
    </citation>
    <scope>NUCLEOTIDE SEQUENCE</scope>
    <source>
        <strain evidence="1">KapchunkaB2</strain>
        <strain evidence="2">KapchunkaB3</strain>
        <strain evidence="3">KapchunkaB8</strain>
        <plasmid evidence="1">pKAPB2</plasmid>
        <plasmid evidence="2">pKAPB3</plasmid>
        <plasmid evidence="3">pKAPB8</plasmid>
    </source>
</reference>
<dbReference type="AlphaFoldDB" id="A0A0A0UTM5"/>
<evidence type="ECO:0000313" key="2">
    <source>
        <dbReference type="EMBL" id="AIW54901.1"/>
    </source>
</evidence>
<name>A0A0A0UTM5_CLOBO</name>
<protein>
    <submittedName>
        <fullName evidence="2">Uncharacterized protein</fullName>
    </submittedName>
</protein>
<evidence type="ECO:0000313" key="3">
    <source>
        <dbReference type="EMBL" id="AIW54956.1"/>
    </source>
</evidence>
<evidence type="ECO:0000313" key="1">
    <source>
        <dbReference type="EMBL" id="AIW54652.1"/>
    </source>
</evidence>
<dbReference type="EMBL" id="KJ776583">
    <property type="protein sequence ID" value="AIW54901.1"/>
    <property type="molecule type" value="Genomic_DNA"/>
</dbReference>